<evidence type="ECO:0000256" key="1">
    <source>
        <dbReference type="SAM" id="Phobius"/>
    </source>
</evidence>
<dbReference type="AlphaFoldDB" id="A0A6B0XXH1"/>
<keyword evidence="1" id="KW-1133">Transmembrane helix</keyword>
<organism evidence="2">
    <name type="scientific">Boseongicola sp. SB0664_bin_43</name>
    <dbReference type="NCBI Taxonomy" id="2604844"/>
    <lineage>
        <taxon>Bacteria</taxon>
        <taxon>Pseudomonadati</taxon>
        <taxon>Pseudomonadota</taxon>
        <taxon>Alphaproteobacteria</taxon>
        <taxon>Rhodobacterales</taxon>
        <taxon>Paracoccaceae</taxon>
        <taxon>Boseongicola</taxon>
    </lineage>
</organism>
<feature type="non-terminal residue" evidence="2">
    <location>
        <position position="198"/>
    </location>
</feature>
<dbReference type="EMBL" id="VXRY01000184">
    <property type="protein sequence ID" value="MXY33381.1"/>
    <property type="molecule type" value="Genomic_DNA"/>
</dbReference>
<comment type="caution">
    <text evidence="2">The sequence shown here is derived from an EMBL/GenBank/DDBJ whole genome shotgun (WGS) entry which is preliminary data.</text>
</comment>
<evidence type="ECO:0000313" key="2">
    <source>
        <dbReference type="EMBL" id="MXY33381.1"/>
    </source>
</evidence>
<accession>A0A6B0XXH1</accession>
<proteinExistence type="predicted"/>
<sequence>MMRYDFGEIHVLNLLSDNPEFGKRFKVPRDLRIMTGLVLLIMTTAVACAILLKVDKIVPANGVLETQAKLFELRASETGFVQEVVAMEGQSLRANDVVIRLDPRPIELLLETLTQEQETYARSLWTSYYQVSEHVDPAIRTSVLRELATVKDVIEDLGYKELLKGTLRDKLELITRSIASLVRAHDHGAVRIGLATER</sequence>
<evidence type="ECO:0008006" key="3">
    <source>
        <dbReference type="Google" id="ProtNLM"/>
    </source>
</evidence>
<protein>
    <recommendedName>
        <fullName evidence="3">Biotin/lipoyl-binding protein</fullName>
    </recommendedName>
</protein>
<feature type="transmembrane region" description="Helical" evidence="1">
    <location>
        <begin position="33"/>
        <end position="52"/>
    </location>
</feature>
<reference evidence="2" key="1">
    <citation type="submission" date="2019-09" db="EMBL/GenBank/DDBJ databases">
        <title>Characterisation of the sponge microbiome using genome-centric metagenomics.</title>
        <authorList>
            <person name="Engelberts J.P."/>
            <person name="Robbins S.J."/>
            <person name="De Goeij J.M."/>
            <person name="Aranda M."/>
            <person name="Bell S.C."/>
            <person name="Webster N.S."/>
        </authorList>
    </citation>
    <scope>NUCLEOTIDE SEQUENCE</scope>
    <source>
        <strain evidence="2">SB0664_bin_43</strain>
    </source>
</reference>
<keyword evidence="1" id="KW-0812">Transmembrane</keyword>
<gene>
    <name evidence="2" type="ORF">F4Y60_04680</name>
</gene>
<keyword evidence="1" id="KW-0472">Membrane</keyword>
<name>A0A6B0XXH1_9RHOB</name>